<sequence>MHLSSVASAAAGTAIVASTYVSGGAITRFGFAYEEKFCQALVLKERNCDTEWFSINERDWNLDLKKAFACFLEPSNFDEAGKPNLELSSRRSLSSTKHE</sequence>
<dbReference type="AlphaFoldDB" id="W2HXN1"/>
<feature type="non-terminal residue" evidence="2">
    <location>
        <position position="99"/>
    </location>
</feature>
<evidence type="ECO:0000313" key="2">
    <source>
        <dbReference type="EMBL" id="ETL25992.1"/>
    </source>
</evidence>
<evidence type="ECO:0000256" key="1">
    <source>
        <dbReference type="SAM" id="MobiDB-lite"/>
    </source>
</evidence>
<proteinExistence type="predicted"/>
<accession>W2HXN1</accession>
<feature type="region of interest" description="Disordered" evidence="1">
    <location>
        <begin position="76"/>
        <end position="99"/>
    </location>
</feature>
<dbReference type="Gene3D" id="3.40.630.30">
    <property type="match status" value="1"/>
</dbReference>
<gene>
    <name evidence="2" type="ORF">L916_20230</name>
</gene>
<name>W2HXN1_PHYNI</name>
<dbReference type="EMBL" id="KI676353">
    <property type="protein sequence ID" value="ETL25992.1"/>
    <property type="molecule type" value="Genomic_DNA"/>
</dbReference>
<dbReference type="Proteomes" id="UP000053864">
    <property type="component" value="Unassembled WGS sequence"/>
</dbReference>
<feature type="compositionally biased region" description="Low complexity" evidence="1">
    <location>
        <begin position="90"/>
        <end position="99"/>
    </location>
</feature>
<reference evidence="2" key="1">
    <citation type="submission" date="2013-11" db="EMBL/GenBank/DDBJ databases">
        <title>The Genome Sequence of Phytophthora parasitica CJ05E6.</title>
        <authorList>
            <consortium name="The Broad Institute Genomics Platform"/>
            <person name="Russ C."/>
            <person name="Tyler B."/>
            <person name="Panabieres F."/>
            <person name="Shan W."/>
            <person name="Tripathy S."/>
            <person name="Grunwald N."/>
            <person name="Machado M."/>
            <person name="Johnson C.S."/>
            <person name="Arredondo F."/>
            <person name="Hong C."/>
            <person name="Coffey M."/>
            <person name="Young S.K."/>
            <person name="Zeng Q."/>
            <person name="Gargeya S."/>
            <person name="Fitzgerald M."/>
            <person name="Abouelleil A."/>
            <person name="Alvarado L."/>
            <person name="Chapman S.B."/>
            <person name="Gainer-Dewar J."/>
            <person name="Goldberg J."/>
            <person name="Griggs A."/>
            <person name="Gujja S."/>
            <person name="Hansen M."/>
            <person name="Howarth C."/>
            <person name="Imamovic A."/>
            <person name="Ireland A."/>
            <person name="Larimer J."/>
            <person name="McCowan C."/>
            <person name="Murphy C."/>
            <person name="Pearson M."/>
            <person name="Poon T.W."/>
            <person name="Priest M."/>
            <person name="Roberts A."/>
            <person name="Saif S."/>
            <person name="Shea T."/>
            <person name="Sykes S."/>
            <person name="Wortman J."/>
            <person name="Nusbaum C."/>
            <person name="Birren B."/>
        </authorList>
    </citation>
    <scope>NUCLEOTIDE SEQUENCE [LARGE SCALE GENOMIC DNA]</scope>
    <source>
        <strain evidence="2">CJ05E6</strain>
    </source>
</reference>
<protein>
    <submittedName>
        <fullName evidence="2">Uncharacterized protein</fullName>
    </submittedName>
</protein>
<organism evidence="2">
    <name type="scientific">Phytophthora nicotianae</name>
    <name type="common">Potato buckeye rot agent</name>
    <name type="synonym">Phytophthora parasitica</name>
    <dbReference type="NCBI Taxonomy" id="4792"/>
    <lineage>
        <taxon>Eukaryota</taxon>
        <taxon>Sar</taxon>
        <taxon>Stramenopiles</taxon>
        <taxon>Oomycota</taxon>
        <taxon>Peronosporomycetes</taxon>
        <taxon>Peronosporales</taxon>
        <taxon>Peronosporaceae</taxon>
        <taxon>Phytophthora</taxon>
    </lineage>
</organism>